<dbReference type="Proteomes" id="UP000054279">
    <property type="component" value="Unassembled WGS sequence"/>
</dbReference>
<protein>
    <submittedName>
        <fullName evidence="1">Uncharacterized protein</fullName>
    </submittedName>
</protein>
<accession>A0A0C9TZ88</accession>
<name>A0A0C9TZ88_SPHS4</name>
<keyword evidence="2" id="KW-1185">Reference proteome</keyword>
<gene>
    <name evidence="1" type="ORF">M422DRAFT_271700</name>
</gene>
<dbReference type="AlphaFoldDB" id="A0A0C9TZ88"/>
<proteinExistence type="predicted"/>
<evidence type="ECO:0000313" key="1">
    <source>
        <dbReference type="EMBL" id="KIJ27149.1"/>
    </source>
</evidence>
<organism evidence="1 2">
    <name type="scientific">Sphaerobolus stellatus (strain SS14)</name>
    <dbReference type="NCBI Taxonomy" id="990650"/>
    <lineage>
        <taxon>Eukaryota</taxon>
        <taxon>Fungi</taxon>
        <taxon>Dikarya</taxon>
        <taxon>Basidiomycota</taxon>
        <taxon>Agaricomycotina</taxon>
        <taxon>Agaricomycetes</taxon>
        <taxon>Phallomycetidae</taxon>
        <taxon>Geastrales</taxon>
        <taxon>Sphaerobolaceae</taxon>
        <taxon>Sphaerobolus</taxon>
    </lineage>
</organism>
<sequence length="141" mass="15951">MPPPYRHRLQPFTQRRNALIISALATISFPSASSFSIFDRKDKDTDAERKEDKPYQVSLVLAVVVKKLVGNMIVKCTVDRDAEVPPEVQRALEINEAINAKAGVTVISDNDDYDVPDVSNDRDDDYISMKTKMRTRILPRS</sequence>
<reference evidence="1 2" key="1">
    <citation type="submission" date="2014-06" db="EMBL/GenBank/DDBJ databases">
        <title>Evolutionary Origins and Diversification of the Mycorrhizal Mutualists.</title>
        <authorList>
            <consortium name="DOE Joint Genome Institute"/>
            <consortium name="Mycorrhizal Genomics Consortium"/>
            <person name="Kohler A."/>
            <person name="Kuo A."/>
            <person name="Nagy L.G."/>
            <person name="Floudas D."/>
            <person name="Copeland A."/>
            <person name="Barry K.W."/>
            <person name="Cichocki N."/>
            <person name="Veneault-Fourrey C."/>
            <person name="LaButti K."/>
            <person name="Lindquist E.A."/>
            <person name="Lipzen A."/>
            <person name="Lundell T."/>
            <person name="Morin E."/>
            <person name="Murat C."/>
            <person name="Riley R."/>
            <person name="Ohm R."/>
            <person name="Sun H."/>
            <person name="Tunlid A."/>
            <person name="Henrissat B."/>
            <person name="Grigoriev I.V."/>
            <person name="Hibbett D.S."/>
            <person name="Martin F."/>
        </authorList>
    </citation>
    <scope>NUCLEOTIDE SEQUENCE [LARGE SCALE GENOMIC DNA]</scope>
    <source>
        <strain evidence="1 2">SS14</strain>
    </source>
</reference>
<evidence type="ECO:0000313" key="2">
    <source>
        <dbReference type="Proteomes" id="UP000054279"/>
    </source>
</evidence>
<dbReference type="EMBL" id="KN837345">
    <property type="protein sequence ID" value="KIJ27149.1"/>
    <property type="molecule type" value="Genomic_DNA"/>
</dbReference>
<dbReference type="HOGENOM" id="CLU_1826525_0_0_1"/>